<dbReference type="InterPro" id="IPR013623">
    <property type="entry name" value="NADPH_Ox"/>
</dbReference>
<dbReference type="CDD" id="cd06186">
    <property type="entry name" value="NOX_Duox_like_FAD_NADP"/>
    <property type="match status" value="1"/>
</dbReference>
<evidence type="ECO:0000256" key="9">
    <source>
        <dbReference type="ARBA" id="ARBA00022837"/>
    </source>
</evidence>
<evidence type="ECO:0000256" key="10">
    <source>
        <dbReference type="ARBA" id="ARBA00022857"/>
    </source>
</evidence>
<keyword evidence="4" id="KW-0575">Peroxidase</keyword>
<dbReference type="InterPro" id="IPR018247">
    <property type="entry name" value="EF_Hand_1_Ca_BS"/>
</dbReference>
<dbReference type="Pfam" id="PF08022">
    <property type="entry name" value="FAD_binding_8"/>
    <property type="match status" value="1"/>
</dbReference>
<dbReference type="CDD" id="cd00051">
    <property type="entry name" value="EFh"/>
    <property type="match status" value="1"/>
</dbReference>
<evidence type="ECO:0000256" key="8">
    <source>
        <dbReference type="ARBA" id="ARBA00022827"/>
    </source>
</evidence>
<dbReference type="EMBL" id="GGEC01023491">
    <property type="protein sequence ID" value="MBX03975.1"/>
    <property type="molecule type" value="Transcribed_RNA"/>
</dbReference>
<dbReference type="PANTHER" id="PTHR11972">
    <property type="entry name" value="NADPH OXIDASE"/>
    <property type="match status" value="1"/>
</dbReference>
<proteinExistence type="inferred from homology"/>
<evidence type="ECO:0000256" key="2">
    <source>
        <dbReference type="ARBA" id="ARBA00007975"/>
    </source>
</evidence>
<dbReference type="InterPro" id="IPR050369">
    <property type="entry name" value="RBOH/FRE"/>
</dbReference>
<keyword evidence="8" id="KW-0274">FAD</keyword>
<evidence type="ECO:0000313" key="18">
    <source>
        <dbReference type="EMBL" id="MBX03975.1"/>
    </source>
</evidence>
<comment type="subcellular location">
    <subcellularLocation>
        <location evidence="1">Membrane</location>
        <topology evidence="1">Multi-pass membrane protein</topology>
    </subcellularLocation>
</comment>
<keyword evidence="13 15" id="KW-0472">Membrane</keyword>
<evidence type="ECO:0000256" key="6">
    <source>
        <dbReference type="ARBA" id="ARBA00022692"/>
    </source>
</evidence>
<keyword evidence="12" id="KW-0560">Oxidoreductase</keyword>
<evidence type="ECO:0000256" key="3">
    <source>
        <dbReference type="ARBA" id="ARBA00022553"/>
    </source>
</evidence>
<keyword evidence="11 15" id="KW-1133">Transmembrane helix</keyword>
<dbReference type="FunFam" id="3.40.50.80:FF:000007">
    <property type="entry name" value="Respiratory burst oxidase protein A"/>
    <property type="match status" value="1"/>
</dbReference>
<dbReference type="SFLD" id="SFLDG01168">
    <property type="entry name" value="Ferric_reductase_subgroup_(FRE"/>
    <property type="match status" value="1"/>
</dbReference>
<keyword evidence="9" id="KW-0106">Calcium</keyword>
<dbReference type="SFLD" id="SFLDG01169">
    <property type="entry name" value="NADPH_oxidase_subgroup_(NOX)"/>
    <property type="match status" value="1"/>
</dbReference>
<dbReference type="PROSITE" id="PS00018">
    <property type="entry name" value="EF_HAND_1"/>
    <property type="match status" value="1"/>
</dbReference>
<accession>A0A2P2KE03</accession>
<dbReference type="GO" id="GO:0004601">
    <property type="term" value="F:peroxidase activity"/>
    <property type="evidence" value="ECO:0007669"/>
    <property type="project" value="UniProtKB-KW"/>
</dbReference>
<dbReference type="Gene3D" id="3.40.50.80">
    <property type="entry name" value="Nucleotide-binding domain of ferredoxin-NADP reductase (FNR) module"/>
    <property type="match status" value="1"/>
</dbReference>
<dbReference type="Gene3D" id="2.40.30.10">
    <property type="entry name" value="Translation factors"/>
    <property type="match status" value="1"/>
</dbReference>
<dbReference type="InterPro" id="IPR013130">
    <property type="entry name" value="Fe3_Rdtase_TM_dom"/>
</dbReference>
<dbReference type="GO" id="GO:0005509">
    <property type="term" value="F:calcium ion binding"/>
    <property type="evidence" value="ECO:0007669"/>
    <property type="project" value="InterPro"/>
</dbReference>
<evidence type="ECO:0000256" key="4">
    <source>
        <dbReference type="ARBA" id="ARBA00022559"/>
    </source>
</evidence>
<evidence type="ECO:0000256" key="7">
    <source>
        <dbReference type="ARBA" id="ARBA00022723"/>
    </source>
</evidence>
<dbReference type="Pfam" id="PF08030">
    <property type="entry name" value="NAD_binding_6"/>
    <property type="match status" value="1"/>
</dbReference>
<evidence type="ECO:0000256" key="15">
    <source>
        <dbReference type="SAM" id="Phobius"/>
    </source>
</evidence>
<name>A0A2P2KE03_RHIMU</name>
<feature type="transmembrane region" description="Helical" evidence="15">
    <location>
        <begin position="337"/>
        <end position="356"/>
    </location>
</feature>
<dbReference type="FunFam" id="2.40.30.10:FF:000019">
    <property type="entry name" value="Respiratory burst oxidase homolog A"/>
    <property type="match status" value="1"/>
</dbReference>
<feature type="region of interest" description="Disordered" evidence="14">
    <location>
        <begin position="1"/>
        <end position="47"/>
    </location>
</feature>
<dbReference type="InterPro" id="IPR013112">
    <property type="entry name" value="FAD-bd_8"/>
</dbReference>
<evidence type="ECO:0000256" key="11">
    <source>
        <dbReference type="ARBA" id="ARBA00022989"/>
    </source>
</evidence>
<dbReference type="SUPFAM" id="SSF52343">
    <property type="entry name" value="Ferredoxin reductase-like, C-terminal NADP-linked domain"/>
    <property type="match status" value="1"/>
</dbReference>
<feature type="domain" description="EF-hand" evidence="16">
    <location>
        <begin position="212"/>
        <end position="247"/>
    </location>
</feature>
<dbReference type="GO" id="GO:0016174">
    <property type="term" value="F:NAD(P)H oxidase H2O2-forming activity"/>
    <property type="evidence" value="ECO:0007669"/>
    <property type="project" value="TreeGrafter"/>
</dbReference>
<dbReference type="Gene3D" id="1.10.238.10">
    <property type="entry name" value="EF-hand"/>
    <property type="match status" value="1"/>
</dbReference>
<keyword evidence="3" id="KW-0597">Phosphoprotein</keyword>
<dbReference type="AlphaFoldDB" id="A0A2P2KE03"/>
<keyword evidence="5" id="KW-0285">Flavoprotein</keyword>
<evidence type="ECO:0000256" key="14">
    <source>
        <dbReference type="SAM" id="MobiDB-lite"/>
    </source>
</evidence>
<dbReference type="SUPFAM" id="SSF63380">
    <property type="entry name" value="Riboflavin synthase domain-like"/>
    <property type="match status" value="1"/>
</dbReference>
<dbReference type="InterPro" id="IPR000778">
    <property type="entry name" value="Cyt_b245_heavy_chain"/>
</dbReference>
<reference evidence="18" key="1">
    <citation type="submission" date="2018-02" db="EMBL/GenBank/DDBJ databases">
        <title>Rhizophora mucronata_Transcriptome.</title>
        <authorList>
            <person name="Meera S.P."/>
            <person name="Sreeshan A."/>
            <person name="Augustine A."/>
        </authorList>
    </citation>
    <scope>NUCLEOTIDE SEQUENCE</scope>
    <source>
        <tissue evidence="18">Leaf</tissue>
    </source>
</reference>
<dbReference type="PANTHER" id="PTHR11972:SF64">
    <property type="entry name" value="RESPIRATORY BURST OXIDASE HOMOLOG PROTEIN B"/>
    <property type="match status" value="1"/>
</dbReference>
<dbReference type="PRINTS" id="PR00466">
    <property type="entry name" value="GP91PHOX"/>
</dbReference>
<dbReference type="Pfam" id="PF01794">
    <property type="entry name" value="Ferric_reduct"/>
    <property type="match status" value="1"/>
</dbReference>
<feature type="domain" description="FAD-binding FR-type" evidence="17">
    <location>
        <begin position="572"/>
        <end position="695"/>
    </location>
</feature>
<evidence type="ECO:0000256" key="12">
    <source>
        <dbReference type="ARBA" id="ARBA00023002"/>
    </source>
</evidence>
<dbReference type="SUPFAM" id="SSF47473">
    <property type="entry name" value="EF-hand"/>
    <property type="match status" value="1"/>
</dbReference>
<evidence type="ECO:0000259" key="17">
    <source>
        <dbReference type="PROSITE" id="PS51384"/>
    </source>
</evidence>
<feature type="transmembrane region" description="Helical" evidence="15">
    <location>
        <begin position="477"/>
        <end position="498"/>
    </location>
</feature>
<dbReference type="PROSITE" id="PS51384">
    <property type="entry name" value="FAD_FR"/>
    <property type="match status" value="1"/>
</dbReference>
<feature type="compositionally biased region" description="Low complexity" evidence="14">
    <location>
        <begin position="11"/>
        <end position="21"/>
    </location>
</feature>
<feature type="compositionally biased region" description="Polar residues" evidence="14">
    <location>
        <begin position="1"/>
        <end position="10"/>
    </location>
</feature>
<evidence type="ECO:0000256" key="13">
    <source>
        <dbReference type="ARBA" id="ARBA00023136"/>
    </source>
</evidence>
<protein>
    <submittedName>
        <fullName evidence="18">Respiratory burst oxidase</fullName>
    </submittedName>
</protein>
<dbReference type="InterPro" id="IPR011992">
    <property type="entry name" value="EF-hand-dom_pair"/>
</dbReference>
<dbReference type="GO" id="GO:0005886">
    <property type="term" value="C:plasma membrane"/>
    <property type="evidence" value="ECO:0007669"/>
    <property type="project" value="TreeGrafter"/>
</dbReference>
<dbReference type="Pfam" id="PF08414">
    <property type="entry name" value="NADPH_Ox"/>
    <property type="match status" value="1"/>
</dbReference>
<sequence length="886" mass="100456">MEIQENQLQESWSDTASNSSSTRVGRSGPLSGPLVSNKKTSSKRSARFKEEEYVEITLDVRDDSVSVQNIKGGDSETTFLASQLEKRHPSLGSQLSFRLRQVSQELKRMTSSQRFDKFDRTKSGAARALKGLKFMTKNVGSEGWSEVEARFDDLAVNGALPKTRFGQCIGMKESGAFAGELFDALARKRGITSASISKADLREFWEQITDQSFDARLQTFFDMVDKNADGRITEEEVTEIISLSASANKLSKIQERAEEYAALIMEELDPNNLGYIELYNLETLLLQAPSKSTHLATDSRVLSQMLSQKLVPTKDHNPIKRCGRGVAYFVEDNWRRIWVLALWLAICAGLFTWKFIQYKHRAVFDVMGYCVTTAKGAAETLKFNMALILLPVCRNTITWIRSKTKLGGVVPFDDNINFHKVISVGVAIGVGLHAISHLTCDFPRLLHATDEEYEPMKPFFGDKRPNNYWWFVKGTEGWTGVVMVVLMAIAFTLAQPWFRRNRLKLPKPLKKLTGFNAFWYSHHLFVIVYALLIVHGHYLYLSKDWYKRTTWMYLAVPIALYALERLIRAVRSGYKSVRILKVAVYPGNVLSLHMSKPQGFKYTSGQYIFVNCSAVSAFQWHPFSITSAPSDDYVSIHIRTLGDWTAQLKATFSRVCLPAKSDQSGLLRADVGQGDNKPRLPKLLIDGPYGAPAQDYKMYDVLLLVGLGIGATPLISIVKDVLNNIKHQKDLEEGTVDSDSKGNRRKPFATQRAYFYWVTREQGSFEWFRGVMNEVAEYDQDKVIELHNYCTSVYEEGDARSALIAMLQSLQHAKNGLDIVSDTRVKTHFARPNWRKVFKHVTINHPDKRVGVFYCGAAGLTGELRRLSQDFSRKTTTKFDFHKENF</sequence>
<dbReference type="PROSITE" id="PS50222">
    <property type="entry name" value="EF_HAND_2"/>
    <property type="match status" value="1"/>
</dbReference>
<comment type="similarity">
    <text evidence="2">Belongs to the RBOH (TC 5.B.1.3) family.</text>
</comment>
<feature type="transmembrane region" description="Helical" evidence="15">
    <location>
        <begin position="518"/>
        <end position="538"/>
    </location>
</feature>
<dbReference type="InterPro" id="IPR017927">
    <property type="entry name" value="FAD-bd_FR_type"/>
</dbReference>
<evidence type="ECO:0000256" key="5">
    <source>
        <dbReference type="ARBA" id="ARBA00022630"/>
    </source>
</evidence>
<dbReference type="InterPro" id="IPR017938">
    <property type="entry name" value="Riboflavin_synthase-like_b-brl"/>
</dbReference>
<evidence type="ECO:0000256" key="1">
    <source>
        <dbReference type="ARBA" id="ARBA00004141"/>
    </source>
</evidence>
<dbReference type="InterPro" id="IPR039261">
    <property type="entry name" value="FNR_nucleotide-bd"/>
</dbReference>
<feature type="transmembrane region" description="Helical" evidence="15">
    <location>
        <begin position="701"/>
        <end position="718"/>
    </location>
</feature>
<dbReference type="InterPro" id="IPR002048">
    <property type="entry name" value="EF_hand_dom"/>
</dbReference>
<keyword evidence="7" id="KW-0479">Metal-binding</keyword>
<keyword evidence="6 15" id="KW-0812">Transmembrane</keyword>
<keyword evidence="10" id="KW-0521">NADP</keyword>
<dbReference type="EMBL" id="GGEC01023490">
    <property type="protein sequence ID" value="MBX03974.1"/>
    <property type="molecule type" value="Transcribed_RNA"/>
</dbReference>
<organism evidence="18">
    <name type="scientific">Rhizophora mucronata</name>
    <name type="common">Asiatic mangrove</name>
    <dbReference type="NCBI Taxonomy" id="61149"/>
    <lineage>
        <taxon>Eukaryota</taxon>
        <taxon>Viridiplantae</taxon>
        <taxon>Streptophyta</taxon>
        <taxon>Embryophyta</taxon>
        <taxon>Tracheophyta</taxon>
        <taxon>Spermatophyta</taxon>
        <taxon>Magnoliopsida</taxon>
        <taxon>eudicotyledons</taxon>
        <taxon>Gunneridae</taxon>
        <taxon>Pentapetalae</taxon>
        <taxon>rosids</taxon>
        <taxon>fabids</taxon>
        <taxon>Malpighiales</taxon>
        <taxon>Rhizophoraceae</taxon>
        <taxon>Rhizophora</taxon>
    </lineage>
</organism>
<dbReference type="FunFam" id="1.10.238.10:FF:000049">
    <property type="entry name" value="Respiratory burst oxidase homolog A"/>
    <property type="match status" value="1"/>
</dbReference>
<dbReference type="InterPro" id="IPR013121">
    <property type="entry name" value="Fe_red_NAD-bd_6"/>
</dbReference>
<evidence type="ECO:0000259" key="16">
    <source>
        <dbReference type="PROSITE" id="PS50222"/>
    </source>
</evidence>